<accession>A0A8T2ZU41</accession>
<feature type="compositionally biased region" description="Basic and acidic residues" evidence="1">
    <location>
        <begin position="8"/>
        <end position="32"/>
    </location>
</feature>
<dbReference type="EMBL" id="JACEGQ020000001">
    <property type="protein sequence ID" value="KAH8520848.1"/>
    <property type="molecule type" value="Genomic_DNA"/>
</dbReference>
<feature type="region of interest" description="Disordered" evidence="1">
    <location>
        <begin position="1"/>
        <end position="40"/>
    </location>
</feature>
<sequence length="80" mass="9046">MAHSRVGARVEDQIDLTLERGHNSNETQKSDPLEDTTSHNLGEQARHKEFVGSQSTLGTSSTLEVLESRDHNWLSRFIEQ</sequence>
<evidence type="ECO:0000313" key="2">
    <source>
        <dbReference type="EMBL" id="KAH8520848.1"/>
    </source>
</evidence>
<organism evidence="2 3">
    <name type="scientific">Populus deltoides</name>
    <name type="common">Eastern poplar</name>
    <name type="synonym">Eastern cottonwood</name>
    <dbReference type="NCBI Taxonomy" id="3696"/>
    <lineage>
        <taxon>Eukaryota</taxon>
        <taxon>Viridiplantae</taxon>
        <taxon>Streptophyta</taxon>
        <taxon>Embryophyta</taxon>
        <taxon>Tracheophyta</taxon>
        <taxon>Spermatophyta</taxon>
        <taxon>Magnoliopsida</taxon>
        <taxon>eudicotyledons</taxon>
        <taxon>Gunneridae</taxon>
        <taxon>Pentapetalae</taxon>
        <taxon>rosids</taxon>
        <taxon>fabids</taxon>
        <taxon>Malpighiales</taxon>
        <taxon>Salicaceae</taxon>
        <taxon>Saliceae</taxon>
        <taxon>Populus</taxon>
    </lineage>
</organism>
<reference evidence="2" key="1">
    <citation type="journal article" date="2021" name="J. Hered.">
        <title>Genome Assembly of Salicaceae Populus deltoides (Eastern Cottonwood) I-69 Based on Nanopore Sequencing and Hi-C Technologies.</title>
        <authorList>
            <person name="Bai S."/>
            <person name="Wu H."/>
            <person name="Zhang J."/>
            <person name="Pan Z."/>
            <person name="Zhao W."/>
            <person name="Li Z."/>
            <person name="Tong C."/>
        </authorList>
    </citation>
    <scope>NUCLEOTIDE SEQUENCE</scope>
    <source>
        <tissue evidence="2">Leaf</tissue>
    </source>
</reference>
<protein>
    <submittedName>
        <fullName evidence="2">Uncharacterized protein</fullName>
    </submittedName>
</protein>
<proteinExistence type="predicted"/>
<gene>
    <name evidence="2" type="ORF">H0E87_002053</name>
</gene>
<feature type="non-terminal residue" evidence="2">
    <location>
        <position position="80"/>
    </location>
</feature>
<dbReference type="AlphaFoldDB" id="A0A8T2ZU41"/>
<comment type="caution">
    <text evidence="2">The sequence shown here is derived from an EMBL/GenBank/DDBJ whole genome shotgun (WGS) entry which is preliminary data.</text>
</comment>
<dbReference type="Proteomes" id="UP000807159">
    <property type="component" value="Chromosome 1"/>
</dbReference>
<name>A0A8T2ZU41_POPDE</name>
<evidence type="ECO:0000256" key="1">
    <source>
        <dbReference type="SAM" id="MobiDB-lite"/>
    </source>
</evidence>
<keyword evidence="3" id="KW-1185">Reference proteome</keyword>
<evidence type="ECO:0000313" key="3">
    <source>
        <dbReference type="Proteomes" id="UP000807159"/>
    </source>
</evidence>